<sequence>MPAKSVSAVQRISQTMRAYQRNYSGRTLLEKSYDAFGLSVKTSDRLSWPKREEGYAAVQLLRQNRNWTNFRQFGTNNVTQNHLINRRGSTPRRNNILAAKNACMRRGSMEKPEMNEKQEPIADVIAAESHEEANNEGQRELRTVRDAVFGAQEVNEDDQEKQREADADLLRRMTKHRPVYPESSLSKKVIAPYTTYRTHRNSWAEFRHRMIYGVLSPFWRGTHQR</sequence>
<proteinExistence type="predicted"/>
<dbReference type="InParanoid" id="B4LL85"/>
<dbReference type="FunCoup" id="B4LL85">
    <property type="interactions" value="3"/>
</dbReference>
<dbReference type="OrthoDB" id="7851837at2759"/>
<dbReference type="Proteomes" id="UP000008792">
    <property type="component" value="Unassembled WGS sequence"/>
</dbReference>
<dbReference type="AlphaFoldDB" id="B4LL85"/>
<reference evidence="1 2" key="1">
    <citation type="journal article" date="2007" name="Nature">
        <title>Evolution of genes and genomes on the Drosophila phylogeny.</title>
        <authorList>
            <consortium name="Drosophila 12 Genomes Consortium"/>
            <person name="Clark A.G."/>
            <person name="Eisen M.B."/>
            <person name="Smith D.R."/>
            <person name="Bergman C.M."/>
            <person name="Oliver B."/>
            <person name="Markow T.A."/>
            <person name="Kaufman T.C."/>
            <person name="Kellis M."/>
            <person name="Gelbart W."/>
            <person name="Iyer V.N."/>
            <person name="Pollard D.A."/>
            <person name="Sackton T.B."/>
            <person name="Larracuente A.M."/>
            <person name="Singh N.D."/>
            <person name="Abad J.P."/>
            <person name="Abt D.N."/>
            <person name="Adryan B."/>
            <person name="Aguade M."/>
            <person name="Akashi H."/>
            <person name="Anderson W.W."/>
            <person name="Aquadro C.F."/>
            <person name="Ardell D.H."/>
            <person name="Arguello R."/>
            <person name="Artieri C.G."/>
            <person name="Barbash D.A."/>
            <person name="Barker D."/>
            <person name="Barsanti P."/>
            <person name="Batterham P."/>
            <person name="Batzoglou S."/>
            <person name="Begun D."/>
            <person name="Bhutkar A."/>
            <person name="Blanco E."/>
            <person name="Bosak S.A."/>
            <person name="Bradley R.K."/>
            <person name="Brand A.D."/>
            <person name="Brent M.R."/>
            <person name="Brooks A.N."/>
            <person name="Brown R.H."/>
            <person name="Butlin R.K."/>
            <person name="Caggese C."/>
            <person name="Calvi B.R."/>
            <person name="Bernardo de Carvalho A."/>
            <person name="Caspi A."/>
            <person name="Castrezana S."/>
            <person name="Celniker S.E."/>
            <person name="Chang J.L."/>
            <person name="Chapple C."/>
            <person name="Chatterji S."/>
            <person name="Chinwalla A."/>
            <person name="Civetta A."/>
            <person name="Clifton S.W."/>
            <person name="Comeron J.M."/>
            <person name="Costello J.C."/>
            <person name="Coyne J.A."/>
            <person name="Daub J."/>
            <person name="David R.G."/>
            <person name="Delcher A.L."/>
            <person name="Delehaunty K."/>
            <person name="Do C.B."/>
            <person name="Ebling H."/>
            <person name="Edwards K."/>
            <person name="Eickbush T."/>
            <person name="Evans J.D."/>
            <person name="Filipski A."/>
            <person name="Findeiss S."/>
            <person name="Freyhult E."/>
            <person name="Fulton L."/>
            <person name="Fulton R."/>
            <person name="Garcia A.C."/>
            <person name="Gardiner A."/>
            <person name="Garfield D.A."/>
            <person name="Garvin B.E."/>
            <person name="Gibson G."/>
            <person name="Gilbert D."/>
            <person name="Gnerre S."/>
            <person name="Godfrey J."/>
            <person name="Good R."/>
            <person name="Gotea V."/>
            <person name="Gravely B."/>
            <person name="Greenberg A.J."/>
            <person name="Griffiths-Jones S."/>
            <person name="Gross S."/>
            <person name="Guigo R."/>
            <person name="Gustafson E.A."/>
            <person name="Haerty W."/>
            <person name="Hahn M.W."/>
            <person name="Halligan D.L."/>
            <person name="Halpern A.L."/>
            <person name="Halter G.M."/>
            <person name="Han M.V."/>
            <person name="Heger A."/>
            <person name="Hillier L."/>
            <person name="Hinrichs A.S."/>
            <person name="Holmes I."/>
            <person name="Hoskins R.A."/>
            <person name="Hubisz M.J."/>
            <person name="Hultmark D."/>
            <person name="Huntley M.A."/>
            <person name="Jaffe D.B."/>
            <person name="Jagadeeshan S."/>
            <person name="Jeck W.R."/>
            <person name="Johnson J."/>
            <person name="Jones C.D."/>
            <person name="Jordan W.C."/>
            <person name="Karpen G.H."/>
            <person name="Kataoka E."/>
            <person name="Keightley P.D."/>
            <person name="Kheradpour P."/>
            <person name="Kirkness E.F."/>
            <person name="Koerich L.B."/>
            <person name="Kristiansen K."/>
            <person name="Kudrna D."/>
            <person name="Kulathinal R.J."/>
            <person name="Kumar S."/>
            <person name="Kwok R."/>
            <person name="Lander E."/>
            <person name="Langley C.H."/>
            <person name="Lapoint R."/>
            <person name="Lazzaro B.P."/>
            <person name="Lee S.J."/>
            <person name="Levesque L."/>
            <person name="Li R."/>
            <person name="Lin C.F."/>
            <person name="Lin M.F."/>
            <person name="Lindblad-Toh K."/>
            <person name="Llopart A."/>
            <person name="Long M."/>
            <person name="Low L."/>
            <person name="Lozovsky E."/>
            <person name="Lu J."/>
            <person name="Luo M."/>
            <person name="Machado C.A."/>
            <person name="Makalowski W."/>
            <person name="Marzo M."/>
            <person name="Matsuda M."/>
            <person name="Matzkin L."/>
            <person name="McAllister B."/>
            <person name="McBride C.S."/>
            <person name="McKernan B."/>
            <person name="McKernan K."/>
            <person name="Mendez-Lago M."/>
            <person name="Minx P."/>
            <person name="Mollenhauer M.U."/>
            <person name="Montooth K."/>
            <person name="Mount S.M."/>
            <person name="Mu X."/>
            <person name="Myers E."/>
            <person name="Negre B."/>
            <person name="Newfeld S."/>
            <person name="Nielsen R."/>
            <person name="Noor M.A."/>
            <person name="O'Grady P."/>
            <person name="Pachter L."/>
            <person name="Papaceit M."/>
            <person name="Parisi M.J."/>
            <person name="Parisi M."/>
            <person name="Parts L."/>
            <person name="Pedersen J.S."/>
            <person name="Pesole G."/>
            <person name="Phillippy A.M."/>
            <person name="Ponting C.P."/>
            <person name="Pop M."/>
            <person name="Porcelli D."/>
            <person name="Powell J.R."/>
            <person name="Prohaska S."/>
            <person name="Pruitt K."/>
            <person name="Puig M."/>
            <person name="Quesneville H."/>
            <person name="Ram K.R."/>
            <person name="Rand D."/>
            <person name="Rasmussen M.D."/>
            <person name="Reed L.K."/>
            <person name="Reenan R."/>
            <person name="Reily A."/>
            <person name="Remington K.A."/>
            <person name="Rieger T.T."/>
            <person name="Ritchie M.G."/>
            <person name="Robin C."/>
            <person name="Rogers Y.H."/>
            <person name="Rohde C."/>
            <person name="Rozas J."/>
            <person name="Rubenfield M.J."/>
            <person name="Ruiz A."/>
            <person name="Russo S."/>
            <person name="Salzberg S.L."/>
            <person name="Sanchez-Gracia A."/>
            <person name="Saranga D.J."/>
            <person name="Sato H."/>
            <person name="Schaeffer S.W."/>
            <person name="Schatz M.C."/>
            <person name="Schlenke T."/>
            <person name="Schwartz R."/>
            <person name="Segarra C."/>
            <person name="Singh R.S."/>
            <person name="Sirot L."/>
            <person name="Sirota M."/>
            <person name="Sisneros N.B."/>
            <person name="Smith C.D."/>
            <person name="Smith T.F."/>
            <person name="Spieth J."/>
            <person name="Stage D.E."/>
            <person name="Stark A."/>
            <person name="Stephan W."/>
            <person name="Strausberg R.L."/>
            <person name="Strempel S."/>
            <person name="Sturgill D."/>
            <person name="Sutton G."/>
            <person name="Sutton G.G."/>
            <person name="Tao W."/>
            <person name="Teichmann S."/>
            <person name="Tobari Y.N."/>
            <person name="Tomimura Y."/>
            <person name="Tsolas J.M."/>
            <person name="Valente V.L."/>
            <person name="Venter E."/>
            <person name="Venter J.C."/>
            <person name="Vicario S."/>
            <person name="Vieira F.G."/>
            <person name="Vilella A.J."/>
            <person name="Villasante A."/>
            <person name="Walenz B."/>
            <person name="Wang J."/>
            <person name="Wasserman M."/>
            <person name="Watts T."/>
            <person name="Wilson D."/>
            <person name="Wilson R.K."/>
            <person name="Wing R.A."/>
            <person name="Wolfner M.F."/>
            <person name="Wong A."/>
            <person name="Wong G.K."/>
            <person name="Wu C.I."/>
            <person name="Wu G."/>
            <person name="Yamamoto D."/>
            <person name="Yang H.P."/>
            <person name="Yang S.P."/>
            <person name="Yorke J.A."/>
            <person name="Yoshida K."/>
            <person name="Zdobnov E."/>
            <person name="Zhang P."/>
            <person name="Zhang Y."/>
            <person name="Zimin A.V."/>
            <person name="Baldwin J."/>
            <person name="Abdouelleil A."/>
            <person name="Abdulkadir J."/>
            <person name="Abebe A."/>
            <person name="Abera B."/>
            <person name="Abreu J."/>
            <person name="Acer S.C."/>
            <person name="Aftuck L."/>
            <person name="Alexander A."/>
            <person name="An P."/>
            <person name="Anderson E."/>
            <person name="Anderson S."/>
            <person name="Arachi H."/>
            <person name="Azer M."/>
            <person name="Bachantsang P."/>
            <person name="Barry A."/>
            <person name="Bayul T."/>
            <person name="Berlin A."/>
            <person name="Bessette D."/>
            <person name="Bloom T."/>
            <person name="Blye J."/>
            <person name="Boguslavskiy L."/>
            <person name="Bonnet C."/>
            <person name="Boukhgalter B."/>
            <person name="Bourzgui I."/>
            <person name="Brown A."/>
            <person name="Cahill P."/>
            <person name="Channer S."/>
            <person name="Cheshatsang Y."/>
            <person name="Chuda L."/>
            <person name="Citroen M."/>
            <person name="Collymore A."/>
            <person name="Cooke P."/>
            <person name="Costello M."/>
            <person name="D'Aco K."/>
            <person name="Daza R."/>
            <person name="De Haan G."/>
            <person name="DeGray S."/>
            <person name="DeMaso C."/>
            <person name="Dhargay N."/>
            <person name="Dooley K."/>
            <person name="Dooley E."/>
            <person name="Doricent M."/>
            <person name="Dorje P."/>
            <person name="Dorjee K."/>
            <person name="Dupes A."/>
            <person name="Elong R."/>
            <person name="Falk J."/>
            <person name="Farina A."/>
            <person name="Faro S."/>
            <person name="Ferguson D."/>
            <person name="Fisher S."/>
            <person name="Foley C.D."/>
            <person name="Franke A."/>
            <person name="Friedrich D."/>
            <person name="Gadbois L."/>
            <person name="Gearin G."/>
            <person name="Gearin C.R."/>
            <person name="Giannoukos G."/>
            <person name="Goode T."/>
            <person name="Graham J."/>
            <person name="Grandbois E."/>
            <person name="Grewal S."/>
            <person name="Gyaltsen K."/>
            <person name="Hafez N."/>
            <person name="Hagos B."/>
            <person name="Hall J."/>
            <person name="Henson C."/>
            <person name="Hollinger A."/>
            <person name="Honan T."/>
            <person name="Huard M.D."/>
            <person name="Hughes L."/>
            <person name="Hurhula B."/>
            <person name="Husby M.E."/>
            <person name="Kamat A."/>
            <person name="Kanga B."/>
            <person name="Kashin S."/>
            <person name="Khazanovich D."/>
            <person name="Kisner P."/>
            <person name="Lance K."/>
            <person name="Lara M."/>
            <person name="Lee W."/>
            <person name="Lennon N."/>
            <person name="Letendre F."/>
            <person name="LeVine R."/>
            <person name="Lipovsky A."/>
            <person name="Liu X."/>
            <person name="Liu J."/>
            <person name="Liu S."/>
            <person name="Lokyitsang T."/>
            <person name="Lokyitsang Y."/>
            <person name="Lubonja R."/>
            <person name="Lui A."/>
            <person name="MacDonald P."/>
            <person name="Magnisalis V."/>
            <person name="Maru K."/>
            <person name="Matthews C."/>
            <person name="McCusker W."/>
            <person name="McDonough S."/>
            <person name="Mehta T."/>
            <person name="Meldrim J."/>
            <person name="Meneus L."/>
            <person name="Mihai O."/>
            <person name="Mihalev A."/>
            <person name="Mihova T."/>
            <person name="Mittelman R."/>
            <person name="Mlenga V."/>
            <person name="Montmayeur A."/>
            <person name="Mulrain L."/>
            <person name="Navidi A."/>
            <person name="Naylor J."/>
            <person name="Negash T."/>
            <person name="Nguyen T."/>
            <person name="Nguyen N."/>
            <person name="Nicol R."/>
            <person name="Norbu C."/>
            <person name="Norbu N."/>
            <person name="Novod N."/>
            <person name="O'Neill B."/>
            <person name="Osman S."/>
            <person name="Markiewicz E."/>
            <person name="Oyono O.L."/>
            <person name="Patti C."/>
            <person name="Phunkhang P."/>
            <person name="Pierre F."/>
            <person name="Priest M."/>
            <person name="Raghuraman S."/>
            <person name="Rege F."/>
            <person name="Reyes R."/>
            <person name="Rise C."/>
            <person name="Rogov P."/>
            <person name="Ross K."/>
            <person name="Ryan E."/>
            <person name="Settipalli S."/>
            <person name="Shea T."/>
            <person name="Sherpa N."/>
            <person name="Shi L."/>
            <person name="Shih D."/>
            <person name="Sparrow T."/>
            <person name="Spaulding J."/>
            <person name="Stalker J."/>
            <person name="Stange-Thomann N."/>
            <person name="Stavropoulos S."/>
            <person name="Stone C."/>
            <person name="Strader C."/>
            <person name="Tesfaye S."/>
            <person name="Thomson T."/>
            <person name="Thoulutsang Y."/>
            <person name="Thoulutsang D."/>
            <person name="Topham K."/>
            <person name="Topping I."/>
            <person name="Tsamla T."/>
            <person name="Vassiliev H."/>
            <person name="Vo A."/>
            <person name="Wangchuk T."/>
            <person name="Wangdi T."/>
            <person name="Weiand M."/>
            <person name="Wilkinson J."/>
            <person name="Wilson A."/>
            <person name="Yadav S."/>
            <person name="Young G."/>
            <person name="Yu Q."/>
            <person name="Zembek L."/>
            <person name="Zhong D."/>
            <person name="Zimmer A."/>
            <person name="Zwirko Z."/>
            <person name="Jaffe D.B."/>
            <person name="Alvarez P."/>
            <person name="Brockman W."/>
            <person name="Butler J."/>
            <person name="Chin C."/>
            <person name="Gnerre S."/>
            <person name="Grabherr M."/>
            <person name="Kleber M."/>
            <person name="Mauceli E."/>
            <person name="MacCallum I."/>
        </authorList>
    </citation>
    <scope>NUCLEOTIDE SEQUENCE [LARGE SCALE GENOMIC DNA]</scope>
    <source>
        <strain evidence="2">Tucson 15010-1051.87</strain>
    </source>
</reference>
<evidence type="ECO:0000313" key="1">
    <source>
        <dbReference type="EMBL" id="EDW60822.2"/>
    </source>
</evidence>
<organism evidence="1 2">
    <name type="scientific">Drosophila virilis</name>
    <name type="common">Fruit fly</name>
    <dbReference type="NCBI Taxonomy" id="7244"/>
    <lineage>
        <taxon>Eukaryota</taxon>
        <taxon>Metazoa</taxon>
        <taxon>Ecdysozoa</taxon>
        <taxon>Arthropoda</taxon>
        <taxon>Hexapoda</taxon>
        <taxon>Insecta</taxon>
        <taxon>Pterygota</taxon>
        <taxon>Neoptera</taxon>
        <taxon>Endopterygota</taxon>
        <taxon>Diptera</taxon>
        <taxon>Brachycera</taxon>
        <taxon>Muscomorpha</taxon>
        <taxon>Ephydroidea</taxon>
        <taxon>Drosophilidae</taxon>
        <taxon>Drosophila</taxon>
    </lineage>
</organism>
<protein>
    <submittedName>
        <fullName evidence="1">Uncharacterized protein</fullName>
    </submittedName>
</protein>
<accession>B4LL85</accession>
<evidence type="ECO:0000313" key="2">
    <source>
        <dbReference type="Proteomes" id="UP000008792"/>
    </source>
</evidence>
<dbReference type="eggNOG" id="ENOG502T92X">
    <property type="taxonomic scope" value="Eukaryota"/>
</dbReference>
<gene>
    <name evidence="1" type="primary">Dvir\GJ20651</name>
    <name evidence="1" type="ORF">Dvir_GJ20651</name>
</gene>
<name>B4LL85_DROVI</name>
<dbReference type="KEGG" id="dvi:6627287"/>
<keyword evidence="2" id="KW-1185">Reference proteome</keyword>
<dbReference type="STRING" id="7244.B4LL85"/>
<dbReference type="HOGENOM" id="CLU_1225942_0_0_1"/>
<dbReference type="EMBL" id="CH940648">
    <property type="protein sequence ID" value="EDW60822.2"/>
    <property type="molecule type" value="Genomic_DNA"/>
</dbReference>